<comment type="caution">
    <text evidence="1">The sequence shown here is derived from an EMBL/GenBank/DDBJ whole genome shotgun (WGS) entry which is preliminary data.</text>
</comment>
<name>A0A3R6ZTA5_APHAT</name>
<dbReference type="Proteomes" id="UP000285430">
    <property type="component" value="Unassembled WGS sequence"/>
</dbReference>
<protein>
    <submittedName>
        <fullName evidence="1">Uncharacterized protein</fullName>
    </submittedName>
</protein>
<dbReference type="AlphaFoldDB" id="A0A3R6ZTA5"/>
<gene>
    <name evidence="1" type="ORF">DYB35_011139</name>
    <name evidence="2" type="ORF">DYB37_010710</name>
</gene>
<dbReference type="EMBL" id="QUTH01004923">
    <property type="protein sequence ID" value="RHZ11596.1"/>
    <property type="molecule type" value="Genomic_DNA"/>
</dbReference>
<dbReference type="Proteomes" id="UP000285712">
    <property type="component" value="Unassembled WGS sequence"/>
</dbReference>
<evidence type="ECO:0000313" key="2">
    <source>
        <dbReference type="EMBL" id="RHZ11596.1"/>
    </source>
</evidence>
<organism evidence="1 4">
    <name type="scientific">Aphanomyces astaci</name>
    <name type="common">Crayfish plague agent</name>
    <dbReference type="NCBI Taxonomy" id="112090"/>
    <lineage>
        <taxon>Eukaryota</taxon>
        <taxon>Sar</taxon>
        <taxon>Stramenopiles</taxon>
        <taxon>Oomycota</taxon>
        <taxon>Saprolegniomycetes</taxon>
        <taxon>Saprolegniales</taxon>
        <taxon>Verrucalvaceae</taxon>
        <taxon>Aphanomyces</taxon>
    </lineage>
</organism>
<dbReference type="VEuPathDB" id="FungiDB:H257_19402"/>
<dbReference type="PANTHER" id="PTHR34859">
    <property type="entry name" value="UNNAMED PRODUCT"/>
    <property type="match status" value="1"/>
</dbReference>
<evidence type="ECO:0000313" key="4">
    <source>
        <dbReference type="Proteomes" id="UP000285712"/>
    </source>
</evidence>
<dbReference type="EMBL" id="QUTG01001740">
    <property type="protein sequence ID" value="RHY98846.1"/>
    <property type="molecule type" value="Genomic_DNA"/>
</dbReference>
<dbReference type="PANTHER" id="PTHR34859:SF2">
    <property type="entry name" value="LYSM DOMAIN-CONTAINING PROTEIN"/>
    <property type="match status" value="1"/>
</dbReference>
<sequence length="309" mass="33727">MTRVGLDCYSICPPDLKDQGLYCRKAEYGRGFGYPWKFFDHVNADEMFQRCEKDYGKDNCEETGLVVYRKCLPNFHAFGCCICRPDTLPDCRSLGLGEREDLSCEKKYKMGKPNFGTCAVNEDFDAGLCYPKCKPHYTGVGPVCWGGPPPSWVNCGMGAAMNKTICALAIKDQVLSVGILAFDALTAFTASSIEVLQAPASEAKVSMLSKAWAKAAPQIKMSEKWMEAERKVKQGTKLYNAANGAYSGSLSAYRMKNATKVTNEDYVRTAAIILSAVDPTGIAGVVGAYTYTTCDNIEAITSSKQGQLP</sequence>
<evidence type="ECO:0000313" key="3">
    <source>
        <dbReference type="Proteomes" id="UP000285430"/>
    </source>
</evidence>
<proteinExistence type="predicted"/>
<reference evidence="3 4" key="1">
    <citation type="submission" date="2018-08" db="EMBL/GenBank/DDBJ databases">
        <title>Aphanomyces genome sequencing and annotation.</title>
        <authorList>
            <person name="Minardi D."/>
            <person name="Oidtmann B."/>
            <person name="Van Der Giezen M."/>
            <person name="Studholme D.J."/>
        </authorList>
    </citation>
    <scope>NUCLEOTIDE SEQUENCE [LARGE SCALE GENOMIC DNA]</scope>
    <source>
        <strain evidence="2 3">Da</strain>
        <strain evidence="1 4">Sv</strain>
    </source>
</reference>
<accession>A0A3R6ZTA5</accession>
<evidence type="ECO:0000313" key="1">
    <source>
        <dbReference type="EMBL" id="RHY98846.1"/>
    </source>
</evidence>